<dbReference type="EMBL" id="QJKJ01005465">
    <property type="protein sequence ID" value="RDX90181.1"/>
    <property type="molecule type" value="Genomic_DNA"/>
</dbReference>
<evidence type="ECO:0000256" key="1">
    <source>
        <dbReference type="SAM" id="Phobius"/>
    </source>
</evidence>
<dbReference type="OrthoDB" id="770781at2759"/>
<feature type="non-terminal residue" evidence="3">
    <location>
        <position position="1"/>
    </location>
</feature>
<organism evidence="3 4">
    <name type="scientific">Mucuna pruriens</name>
    <name type="common">Velvet bean</name>
    <name type="synonym">Dolichos pruriens</name>
    <dbReference type="NCBI Taxonomy" id="157652"/>
    <lineage>
        <taxon>Eukaryota</taxon>
        <taxon>Viridiplantae</taxon>
        <taxon>Streptophyta</taxon>
        <taxon>Embryophyta</taxon>
        <taxon>Tracheophyta</taxon>
        <taxon>Spermatophyta</taxon>
        <taxon>Magnoliopsida</taxon>
        <taxon>eudicotyledons</taxon>
        <taxon>Gunneridae</taxon>
        <taxon>Pentapetalae</taxon>
        <taxon>rosids</taxon>
        <taxon>fabids</taxon>
        <taxon>Fabales</taxon>
        <taxon>Fabaceae</taxon>
        <taxon>Papilionoideae</taxon>
        <taxon>50 kb inversion clade</taxon>
        <taxon>NPAAA clade</taxon>
        <taxon>indigoferoid/millettioid clade</taxon>
        <taxon>Phaseoleae</taxon>
        <taxon>Mucuna</taxon>
    </lineage>
</organism>
<dbReference type="Proteomes" id="UP000257109">
    <property type="component" value="Unassembled WGS sequence"/>
</dbReference>
<accession>A0A371GHZ2</accession>
<reference evidence="3" key="1">
    <citation type="submission" date="2018-05" db="EMBL/GenBank/DDBJ databases">
        <title>Draft genome of Mucuna pruriens seed.</title>
        <authorList>
            <person name="Nnadi N.E."/>
            <person name="Vos R."/>
            <person name="Hasami M.H."/>
            <person name="Devisetty U.K."/>
            <person name="Aguiy J.C."/>
        </authorList>
    </citation>
    <scope>NUCLEOTIDE SEQUENCE [LARGE SCALE GENOMIC DNA]</scope>
    <source>
        <strain evidence="3">JCA_2017</strain>
    </source>
</reference>
<dbReference type="PANTHER" id="PTHR33728">
    <property type="entry name" value="CTTNBP 2 AMINO-TERMINAL-LIKE PROTEIN"/>
    <property type="match status" value="1"/>
</dbReference>
<sequence>MRRKLEQQTSGYAVMMGVEATTPTVAPLNTHWKHFDDSVNAVSFGFVATAILISMFLLLAIFERFLRQRSSEATVATPIDLEHQMHFGGKFENLSPKMTIYGRGVLVLMPGDQIPTFIALPVPAPCRREPISWSIQHNSCFPSPLASMRD</sequence>
<evidence type="ECO:0000313" key="3">
    <source>
        <dbReference type="EMBL" id="RDX90181.1"/>
    </source>
</evidence>
<proteinExistence type="predicted"/>
<protein>
    <recommendedName>
        <fullName evidence="2">CRIB domain-containing protein</fullName>
    </recommendedName>
</protein>
<name>A0A371GHZ2_MUCPR</name>
<feature type="transmembrane region" description="Helical" evidence="1">
    <location>
        <begin position="41"/>
        <end position="62"/>
    </location>
</feature>
<gene>
    <name evidence="3" type="ORF">CR513_27982</name>
</gene>
<keyword evidence="1" id="KW-0812">Transmembrane</keyword>
<dbReference type="AlphaFoldDB" id="A0A371GHZ2"/>
<keyword evidence="4" id="KW-1185">Reference proteome</keyword>
<dbReference type="InterPro" id="IPR000095">
    <property type="entry name" value="CRIB_dom"/>
</dbReference>
<feature type="domain" description="CRIB" evidence="2">
    <location>
        <begin position="75"/>
        <end position="88"/>
    </location>
</feature>
<keyword evidence="1" id="KW-0472">Membrane</keyword>
<dbReference type="STRING" id="157652.A0A371GHZ2"/>
<evidence type="ECO:0000313" key="4">
    <source>
        <dbReference type="Proteomes" id="UP000257109"/>
    </source>
</evidence>
<comment type="caution">
    <text evidence="3">The sequence shown here is derived from an EMBL/GenBank/DDBJ whole genome shotgun (WGS) entry which is preliminary data.</text>
</comment>
<dbReference type="PANTHER" id="PTHR33728:SF13">
    <property type="entry name" value="CTTNBP 2 AMINO-TERMINAL-LIKE PROTEIN"/>
    <property type="match status" value="1"/>
</dbReference>
<evidence type="ECO:0000259" key="2">
    <source>
        <dbReference type="PROSITE" id="PS50108"/>
    </source>
</evidence>
<dbReference type="PROSITE" id="PS50108">
    <property type="entry name" value="CRIB"/>
    <property type="match status" value="1"/>
</dbReference>
<keyword evidence="1" id="KW-1133">Transmembrane helix</keyword>